<sequence>MVEQYEIPQLIECFETFPSYEPELTFIVVQKRISAALYSFAANNIGTPPPGRLWNSDTLHLPVRHGKPLTRPDVYWNWPGTIRVPAPRKYAHKLAYRSGQYLHSEPSQPAFRRAILPLS</sequence>
<dbReference type="SUPFAM" id="SSF53098">
    <property type="entry name" value="Ribonuclease H-like"/>
    <property type="match status" value="1"/>
</dbReference>
<dbReference type="InterPro" id="IPR012337">
    <property type="entry name" value="RNaseH-like_sf"/>
</dbReference>
<proteinExistence type="predicted"/>
<dbReference type="InterPro" id="IPR036397">
    <property type="entry name" value="RNaseH_sf"/>
</dbReference>
<dbReference type="InterPro" id="IPR003165">
    <property type="entry name" value="Piwi"/>
</dbReference>
<dbReference type="EMBL" id="VHII01000006">
    <property type="protein sequence ID" value="KAF1389761.1"/>
    <property type="molecule type" value="Genomic_DNA"/>
</dbReference>
<comment type="caution">
    <text evidence="2">The sequence shown here is derived from an EMBL/GenBank/DDBJ whole genome shotgun (WGS) entry which is preliminary data.</text>
</comment>
<dbReference type="Gene3D" id="3.30.420.10">
    <property type="entry name" value="Ribonuclease H-like superfamily/Ribonuclease H"/>
    <property type="match status" value="2"/>
</dbReference>
<dbReference type="PROSITE" id="PS50822">
    <property type="entry name" value="PIWI"/>
    <property type="match status" value="1"/>
</dbReference>
<feature type="domain" description="Piwi" evidence="1">
    <location>
        <begin position="74"/>
        <end position="103"/>
    </location>
</feature>
<organism evidence="2 3">
    <name type="scientific">Perca fluviatilis</name>
    <name type="common">European perch</name>
    <dbReference type="NCBI Taxonomy" id="8168"/>
    <lineage>
        <taxon>Eukaryota</taxon>
        <taxon>Metazoa</taxon>
        <taxon>Chordata</taxon>
        <taxon>Craniata</taxon>
        <taxon>Vertebrata</taxon>
        <taxon>Euteleostomi</taxon>
        <taxon>Actinopterygii</taxon>
        <taxon>Neopterygii</taxon>
        <taxon>Teleostei</taxon>
        <taxon>Neoteleostei</taxon>
        <taxon>Acanthomorphata</taxon>
        <taxon>Eupercaria</taxon>
        <taxon>Perciformes</taxon>
        <taxon>Percoidei</taxon>
        <taxon>Percidae</taxon>
        <taxon>Percinae</taxon>
        <taxon>Perca</taxon>
    </lineage>
</organism>
<dbReference type="AlphaFoldDB" id="A0A6A5EKD3"/>
<keyword evidence="3" id="KW-1185">Reference proteome</keyword>
<dbReference type="GO" id="GO:0003676">
    <property type="term" value="F:nucleic acid binding"/>
    <property type="evidence" value="ECO:0007669"/>
    <property type="project" value="InterPro"/>
</dbReference>
<evidence type="ECO:0000313" key="3">
    <source>
        <dbReference type="Proteomes" id="UP000465112"/>
    </source>
</evidence>
<evidence type="ECO:0000313" key="2">
    <source>
        <dbReference type="EMBL" id="KAF1389761.1"/>
    </source>
</evidence>
<name>A0A6A5EKD3_PERFL</name>
<reference evidence="2 3" key="1">
    <citation type="submission" date="2019-06" db="EMBL/GenBank/DDBJ databases">
        <title>A chromosome-scale genome assembly of the European perch, Perca fluviatilis.</title>
        <authorList>
            <person name="Roques C."/>
            <person name="Zahm M."/>
            <person name="Cabau C."/>
            <person name="Klopp C."/>
            <person name="Bouchez O."/>
            <person name="Donnadieu C."/>
            <person name="Kuhl H."/>
            <person name="Gislard M."/>
            <person name="Guendouz S."/>
            <person name="Journot L."/>
            <person name="Haffray P."/>
            <person name="Bestin A."/>
            <person name="Morvezen R."/>
            <person name="Feron R."/>
            <person name="Wen M."/>
            <person name="Jouanno E."/>
            <person name="Herpin A."/>
            <person name="Schartl M."/>
            <person name="Postlethwait J."/>
            <person name="Schaerlinger B."/>
            <person name="Chardard D."/>
            <person name="Lecocq T."/>
            <person name="Poncet C."/>
            <person name="Jaffrelo L."/>
            <person name="Lampietro C."/>
            <person name="Guiguen Y."/>
        </authorList>
    </citation>
    <scope>NUCLEOTIDE SEQUENCE [LARGE SCALE GENOMIC DNA]</scope>
    <source>
        <tissue evidence="2">Blood</tissue>
    </source>
</reference>
<protein>
    <recommendedName>
        <fullName evidence="1">Piwi domain-containing protein</fullName>
    </recommendedName>
</protein>
<accession>A0A6A5EKD3</accession>
<gene>
    <name evidence="2" type="ORF">PFLUV_G00076900</name>
</gene>
<dbReference type="Proteomes" id="UP000465112">
    <property type="component" value="Chromosome 6"/>
</dbReference>
<evidence type="ECO:0000259" key="1">
    <source>
        <dbReference type="PROSITE" id="PS50822"/>
    </source>
</evidence>